<dbReference type="PANTHER" id="PTHR43280:SF2">
    <property type="entry name" value="HTH-TYPE TRANSCRIPTIONAL REGULATOR EXSA"/>
    <property type="match status" value="1"/>
</dbReference>
<feature type="domain" description="HTH araC/xylS-type" evidence="4">
    <location>
        <begin position="201"/>
        <end position="299"/>
    </location>
</feature>
<dbReference type="Proteomes" id="UP000188181">
    <property type="component" value="Chromosome"/>
</dbReference>
<evidence type="ECO:0000259" key="4">
    <source>
        <dbReference type="PROSITE" id="PS01124"/>
    </source>
</evidence>
<dbReference type="SUPFAM" id="SSF51215">
    <property type="entry name" value="Regulatory protein AraC"/>
    <property type="match status" value="1"/>
</dbReference>
<dbReference type="InterPro" id="IPR020449">
    <property type="entry name" value="Tscrpt_reg_AraC-type_HTH"/>
</dbReference>
<protein>
    <submittedName>
        <fullName evidence="5">Arabinose operon regulatory protein</fullName>
    </submittedName>
</protein>
<name>A0A1Q2MB01_9BACT</name>
<dbReference type="EMBL" id="CP019646">
    <property type="protein sequence ID" value="AQQ69903.1"/>
    <property type="molecule type" value="Genomic_DNA"/>
</dbReference>
<evidence type="ECO:0000313" key="6">
    <source>
        <dbReference type="Proteomes" id="UP000188181"/>
    </source>
</evidence>
<keyword evidence="3" id="KW-0804">Transcription</keyword>
<evidence type="ECO:0000256" key="2">
    <source>
        <dbReference type="ARBA" id="ARBA00023125"/>
    </source>
</evidence>
<dbReference type="InterPro" id="IPR018060">
    <property type="entry name" value="HTH_AraC"/>
</dbReference>
<sequence>MFRYVRTKSERCRCQAINLLHEGKCFFPVIHHAAVDQNKVLGERFTLGVHTHEVYHLNLYTKTAGEFLIDDEFHPAETGSLVIVSPWEKHDFVTRCSSFEYSEITFSFFANDSETLNIPFQELLSLYTGTEIKLKSGRLKLDARQISQFVSILSRIIDFLESKTEIGEFNAYRTLASLIDFIILNVCELDSKQPSNENPANIVKSYIDGHFIENISLRTLAEISYLSEGHIIKLFKKSFKTTPLNYQTNLRIEAAKTLLKCSNLTCSQIAKRIGYDNNHYFHRLFKKNVGITPKQYRNSYVKGQGLKKKKQNI</sequence>
<gene>
    <name evidence="5" type="primary">araC_1</name>
    <name evidence="5" type="ORF">SMSP2_00237</name>
</gene>
<dbReference type="KEGG" id="pbas:SMSP2_00237"/>
<dbReference type="GO" id="GO:0043565">
    <property type="term" value="F:sequence-specific DNA binding"/>
    <property type="evidence" value="ECO:0007669"/>
    <property type="project" value="InterPro"/>
</dbReference>
<dbReference type="Gene3D" id="1.10.10.60">
    <property type="entry name" value="Homeodomain-like"/>
    <property type="match status" value="2"/>
</dbReference>
<organism evidence="5 6">
    <name type="scientific">Limihaloglobus sulfuriphilus</name>
    <dbReference type="NCBI Taxonomy" id="1851148"/>
    <lineage>
        <taxon>Bacteria</taxon>
        <taxon>Pseudomonadati</taxon>
        <taxon>Planctomycetota</taxon>
        <taxon>Phycisphaerae</taxon>
        <taxon>Sedimentisphaerales</taxon>
        <taxon>Sedimentisphaeraceae</taxon>
        <taxon>Limihaloglobus</taxon>
    </lineage>
</organism>
<dbReference type="SMART" id="SM00342">
    <property type="entry name" value="HTH_ARAC"/>
    <property type="match status" value="1"/>
</dbReference>
<keyword evidence="1" id="KW-0805">Transcription regulation</keyword>
<dbReference type="Gene3D" id="2.60.120.10">
    <property type="entry name" value="Jelly Rolls"/>
    <property type="match status" value="1"/>
</dbReference>
<evidence type="ECO:0000256" key="1">
    <source>
        <dbReference type="ARBA" id="ARBA00023015"/>
    </source>
</evidence>
<accession>A0A1Q2MB01</accession>
<dbReference type="PANTHER" id="PTHR43280">
    <property type="entry name" value="ARAC-FAMILY TRANSCRIPTIONAL REGULATOR"/>
    <property type="match status" value="1"/>
</dbReference>
<keyword evidence="6" id="KW-1185">Reference proteome</keyword>
<evidence type="ECO:0000313" key="5">
    <source>
        <dbReference type="EMBL" id="AQQ69903.1"/>
    </source>
</evidence>
<dbReference type="InterPro" id="IPR014710">
    <property type="entry name" value="RmlC-like_jellyroll"/>
</dbReference>
<dbReference type="PRINTS" id="PR00032">
    <property type="entry name" value="HTHARAC"/>
</dbReference>
<reference evidence="6" key="1">
    <citation type="submission" date="2017-02" db="EMBL/GenBank/DDBJ databases">
        <title>Comparative genomics and description of representatives of a novel lineage of planctomycetes thriving in anoxic sediments.</title>
        <authorList>
            <person name="Spring S."/>
            <person name="Bunk B."/>
            <person name="Sproer C."/>
        </authorList>
    </citation>
    <scope>NUCLEOTIDE SEQUENCE [LARGE SCALE GENOMIC DNA]</scope>
    <source>
        <strain evidence="6">SM-Chi-D1</strain>
    </source>
</reference>
<dbReference type="SUPFAM" id="SSF46689">
    <property type="entry name" value="Homeodomain-like"/>
    <property type="match status" value="2"/>
</dbReference>
<evidence type="ECO:0000256" key="3">
    <source>
        <dbReference type="ARBA" id="ARBA00023163"/>
    </source>
</evidence>
<proteinExistence type="predicted"/>
<dbReference type="Pfam" id="PF12833">
    <property type="entry name" value="HTH_18"/>
    <property type="match status" value="1"/>
</dbReference>
<dbReference type="STRING" id="1851148.SMSP2_00237"/>
<dbReference type="PROSITE" id="PS01124">
    <property type="entry name" value="HTH_ARAC_FAMILY_2"/>
    <property type="match status" value="1"/>
</dbReference>
<dbReference type="AlphaFoldDB" id="A0A1Q2MB01"/>
<dbReference type="GO" id="GO:0003700">
    <property type="term" value="F:DNA-binding transcription factor activity"/>
    <property type="evidence" value="ECO:0007669"/>
    <property type="project" value="InterPro"/>
</dbReference>
<dbReference type="InterPro" id="IPR037923">
    <property type="entry name" value="HTH-like"/>
</dbReference>
<keyword evidence="2" id="KW-0238">DNA-binding</keyword>
<dbReference type="InterPro" id="IPR009057">
    <property type="entry name" value="Homeodomain-like_sf"/>
</dbReference>